<dbReference type="Proteomes" id="UP001549363">
    <property type="component" value="Unassembled WGS sequence"/>
</dbReference>
<keyword evidence="3" id="KW-1185">Reference proteome</keyword>
<evidence type="ECO:0000313" key="3">
    <source>
        <dbReference type="Proteomes" id="UP001549363"/>
    </source>
</evidence>
<dbReference type="EMBL" id="JBEPSB010000031">
    <property type="protein sequence ID" value="MET4563135.1"/>
    <property type="molecule type" value="Genomic_DNA"/>
</dbReference>
<dbReference type="PANTHER" id="PTHR43265">
    <property type="entry name" value="ESTERASE ESTD"/>
    <property type="match status" value="1"/>
</dbReference>
<comment type="caution">
    <text evidence="2">The sequence shown here is derived from an EMBL/GenBank/DDBJ whole genome shotgun (WGS) entry which is preliminary data.</text>
</comment>
<feature type="domain" description="Serine aminopeptidase S33" evidence="1">
    <location>
        <begin position="188"/>
        <end position="389"/>
    </location>
</feature>
<sequence length="426" mass="46140">MKKLLVVCFVALLLAACTQKDKETQVDKTKENNDMNEQLLGKWAGDIEIPNGMLSIVVDLQQEGGTLSVPAQGLKNYPINSVKYNGDQVKAAIHLNGSAIEIVGTLKGQQIEATFNQNGGKYTLLLKPYEEQPVSYETITVPVTNGDLTVALQKSTKEPSPVALIIAGSGPTDKDGNSAIAGKNNSLKMLAEELANKGVATVRYDKRGVGDNQALLTKEEDVSIDQFVDDAVQVIQTLLADKAYSSVHIIGHSEGSLIGMLAAQKANVDSFISIAGAGRPIDEILVEQLAGQLTPALTEETTNILRALKKGQLVENVSPELQALFRPSVQPYMISWLKYHPASVLQKLTSRVLIIQGTTDIQVKATDAEALKTRRKDAKFLYIEGMNHVLKTAPADREGNLATYANPTLPLHQDLLPAIHKFIVNE</sequence>
<reference evidence="2 3" key="1">
    <citation type="submission" date="2024-06" db="EMBL/GenBank/DDBJ databases">
        <title>Sorghum-associated microbial communities from plants grown in Nebraska, USA.</title>
        <authorList>
            <person name="Schachtman D."/>
        </authorList>
    </citation>
    <scope>NUCLEOTIDE SEQUENCE [LARGE SCALE GENOMIC DNA]</scope>
    <source>
        <strain evidence="2 3">736</strain>
    </source>
</reference>
<dbReference type="Pfam" id="PF12146">
    <property type="entry name" value="Hydrolase_4"/>
    <property type="match status" value="1"/>
</dbReference>
<evidence type="ECO:0000313" key="2">
    <source>
        <dbReference type="EMBL" id="MET4563135.1"/>
    </source>
</evidence>
<dbReference type="InterPro" id="IPR029058">
    <property type="entry name" value="AB_hydrolase_fold"/>
</dbReference>
<organism evidence="2 3">
    <name type="scientific">Lysinibacillus parviboronicapiens</name>
    <dbReference type="NCBI Taxonomy" id="436516"/>
    <lineage>
        <taxon>Bacteria</taxon>
        <taxon>Bacillati</taxon>
        <taxon>Bacillota</taxon>
        <taxon>Bacilli</taxon>
        <taxon>Bacillales</taxon>
        <taxon>Bacillaceae</taxon>
        <taxon>Lysinibacillus</taxon>
    </lineage>
</organism>
<dbReference type="SUPFAM" id="SSF53474">
    <property type="entry name" value="alpha/beta-Hydrolases"/>
    <property type="match status" value="1"/>
</dbReference>
<dbReference type="InterPro" id="IPR053145">
    <property type="entry name" value="AB_hydrolase_Est10"/>
</dbReference>
<evidence type="ECO:0000259" key="1">
    <source>
        <dbReference type="Pfam" id="PF12146"/>
    </source>
</evidence>
<accession>A0ABV2PQA3</accession>
<gene>
    <name evidence="2" type="ORF">ABIA69_004328</name>
</gene>
<dbReference type="RefSeq" id="WP_354473041.1">
    <property type="nucleotide sequence ID" value="NZ_JBEPSB010000031.1"/>
</dbReference>
<proteinExistence type="predicted"/>
<dbReference type="Gene3D" id="3.40.50.1820">
    <property type="entry name" value="alpha/beta hydrolase"/>
    <property type="match status" value="1"/>
</dbReference>
<dbReference type="PROSITE" id="PS51257">
    <property type="entry name" value="PROKAR_LIPOPROTEIN"/>
    <property type="match status" value="1"/>
</dbReference>
<dbReference type="InterPro" id="IPR022742">
    <property type="entry name" value="Hydrolase_4"/>
</dbReference>
<protein>
    <submittedName>
        <fullName evidence="2">Pimeloyl-ACP methyl ester carboxylesterase</fullName>
    </submittedName>
</protein>
<name>A0ABV2PQA3_9BACI</name>
<dbReference type="PANTHER" id="PTHR43265:SF1">
    <property type="entry name" value="ESTERASE ESTD"/>
    <property type="match status" value="1"/>
</dbReference>